<dbReference type="RefSeq" id="WP_149072184.1">
    <property type="nucleotide sequence ID" value="NZ_VTHL01000020.1"/>
</dbReference>
<dbReference type="EMBL" id="VTHL01000020">
    <property type="protein sequence ID" value="TYZ06930.1"/>
    <property type="molecule type" value="Genomic_DNA"/>
</dbReference>
<gene>
    <name evidence="2" type="ORF">FY528_16805</name>
</gene>
<evidence type="ECO:0000256" key="1">
    <source>
        <dbReference type="SAM" id="SignalP"/>
    </source>
</evidence>
<dbReference type="Proteomes" id="UP000322791">
    <property type="component" value="Unassembled WGS sequence"/>
</dbReference>
<dbReference type="SUPFAM" id="SSF56935">
    <property type="entry name" value="Porins"/>
    <property type="match status" value="1"/>
</dbReference>
<protein>
    <submittedName>
        <fullName evidence="2">Uncharacterized protein</fullName>
    </submittedName>
</protein>
<organism evidence="2 3">
    <name type="scientific">Hymenobacter lutimineralis</name>
    <dbReference type="NCBI Taxonomy" id="2606448"/>
    <lineage>
        <taxon>Bacteria</taxon>
        <taxon>Pseudomonadati</taxon>
        <taxon>Bacteroidota</taxon>
        <taxon>Cytophagia</taxon>
        <taxon>Cytophagales</taxon>
        <taxon>Hymenobacteraceae</taxon>
        <taxon>Hymenobacter</taxon>
    </lineage>
</organism>
<accession>A0A5D6UV03</accession>
<evidence type="ECO:0000313" key="2">
    <source>
        <dbReference type="EMBL" id="TYZ06930.1"/>
    </source>
</evidence>
<sequence length="581" mass="63638">MKTWKPAGWCGVGGALLGLSALLAAPAAAQDIATLDQQKPVTLSGTLDVRGIFYRAQGIEARRKPFSYVLAGSPTLSIYGIAVPVSFVLSEQDRRFRQPFNQFGLSPTYKWVTVHAGYRNLTFSPFTLAGHTVLGGGVELNPGKLRFASMVGRFSRATSVDPVSGSLMPFSFSRKGYAGKLGFGTEKSFIDLSLVRARDDSSSVSRETRQLAETTGAANNRVLPAANLVLGLSGRLTIKKDWLLEADGGLSFFTRDVGSSLGVEDALPKALRQPLSKLIAVNGSTEAYTAWQAAAGYQHNGNGLKVRYRRVSPGFQSMGAYYFQDDVQNLTLVPTLTLWQQKLRLTGSVGIQQDNLREQKQLTSRRLIGSLNASAEFTERLGLDVSYTNYTTDQQPGAVQVADTFRLTQTQQSLSVAPRYTYAGETWGHTVLLSADRAILRDQSPDELGKLGEFTSYNAFLSYQLTWVPRRFSVGATYNYTQLKLATGDDGDHGLQLNADQAFGQDGRMRLGVRGSLLRSLRADQPSRLVGGGLRAAWRVSRHHTFRTDVAFTGHYPTGDETTQNRRYSETRGEIGYAFTL</sequence>
<feature type="signal peptide" evidence="1">
    <location>
        <begin position="1"/>
        <end position="29"/>
    </location>
</feature>
<keyword evidence="3" id="KW-1185">Reference proteome</keyword>
<keyword evidence="1" id="KW-0732">Signal</keyword>
<evidence type="ECO:0000313" key="3">
    <source>
        <dbReference type="Proteomes" id="UP000322791"/>
    </source>
</evidence>
<dbReference type="AlphaFoldDB" id="A0A5D6UV03"/>
<proteinExistence type="predicted"/>
<feature type="chain" id="PRO_5023050192" evidence="1">
    <location>
        <begin position="30"/>
        <end position="581"/>
    </location>
</feature>
<reference evidence="2 3" key="1">
    <citation type="submission" date="2019-08" db="EMBL/GenBank/DDBJ databases">
        <authorList>
            <person name="Seo M.-J."/>
        </authorList>
    </citation>
    <scope>NUCLEOTIDE SEQUENCE [LARGE SCALE GENOMIC DNA]</scope>
    <source>
        <strain evidence="2 3">KIGAM108</strain>
    </source>
</reference>
<name>A0A5D6UV03_9BACT</name>
<comment type="caution">
    <text evidence="2">The sequence shown here is derived from an EMBL/GenBank/DDBJ whole genome shotgun (WGS) entry which is preliminary data.</text>
</comment>